<dbReference type="Gene3D" id="6.20.220.10">
    <property type="entry name" value="ClpX chaperone, C4-type zinc finger domain"/>
    <property type="match status" value="1"/>
</dbReference>
<reference evidence="4" key="1">
    <citation type="submission" date="2018-12" db="EMBL/GenBank/DDBJ databases">
        <title>Tengunoibacter tsumagoiensis gen. nov., sp. nov., Dictyobacter kobayashii sp. nov., D. alpinus sp. nov., and D. joshuensis sp. nov. and description of Dictyobacteraceae fam. nov. within the order Ktedonobacterales isolated from Tengu-no-mugimeshi.</title>
        <authorList>
            <person name="Wang C.M."/>
            <person name="Zheng Y."/>
            <person name="Sakai Y."/>
            <person name="Toyoda A."/>
            <person name="Minakuchi Y."/>
            <person name="Abe K."/>
            <person name="Yokota A."/>
            <person name="Yabe S."/>
        </authorList>
    </citation>
    <scope>NUCLEOTIDE SEQUENCE [LARGE SCALE GENOMIC DNA]</scope>
    <source>
        <strain evidence="4">Uno3</strain>
    </source>
</reference>
<dbReference type="EMBL" id="BIFR01000001">
    <property type="protein sequence ID" value="GCE13161.1"/>
    <property type="molecule type" value="Genomic_DNA"/>
</dbReference>
<protein>
    <recommendedName>
        <fullName evidence="2">ClpX-type ZB domain-containing protein</fullName>
    </recommendedName>
</protein>
<dbReference type="AlphaFoldDB" id="A0A402A2D6"/>
<dbReference type="Proteomes" id="UP000287352">
    <property type="component" value="Unassembled WGS sequence"/>
</dbReference>
<keyword evidence="1" id="KW-0143">Chaperone</keyword>
<dbReference type="SMART" id="SM00994">
    <property type="entry name" value="zf-C4_ClpX"/>
    <property type="match status" value="1"/>
</dbReference>
<feature type="domain" description="ClpX-type ZB" evidence="2">
    <location>
        <begin position="1"/>
        <end position="52"/>
    </location>
</feature>
<sequence length="211" mass="23781">MSFDRSLARCSFCGRHTSEVRRMIAGPGAAYICDECLQICNDILHDPTPFSTQALELASRPPVVIAAPQALGLERPAHSAEPTRSITLEIEQKQQGMTLILHQLHYFEDYFELHYLWIRPPLMAGFSFVPRIIFFLKDNTGAQWTGERGGMLLARPELASGPNNAVYQGNARFKPLPNREARVLTIRAADPLGQFEETPPQPWHYDVHLTV</sequence>
<dbReference type="RefSeq" id="WP_126580714.1">
    <property type="nucleotide sequence ID" value="NZ_BIFR01000001.1"/>
</dbReference>
<keyword evidence="1" id="KW-0862">Zinc</keyword>
<proteinExistence type="inferred from homology"/>
<evidence type="ECO:0000256" key="1">
    <source>
        <dbReference type="PROSITE-ProRule" id="PRU01250"/>
    </source>
</evidence>
<dbReference type="GO" id="GO:0006457">
    <property type="term" value="P:protein folding"/>
    <property type="evidence" value="ECO:0007669"/>
    <property type="project" value="UniProtKB-UniRule"/>
</dbReference>
<evidence type="ECO:0000313" key="3">
    <source>
        <dbReference type="EMBL" id="GCE13161.1"/>
    </source>
</evidence>
<comment type="similarity">
    <text evidence="1">Belongs to the ClpX chaperone family.</text>
</comment>
<feature type="binding site" evidence="1">
    <location>
        <position position="36"/>
    </location>
    <ligand>
        <name>Zn(2+)</name>
        <dbReference type="ChEBI" id="CHEBI:29105"/>
    </ligand>
</feature>
<feature type="binding site" evidence="1">
    <location>
        <position position="13"/>
    </location>
    <ligand>
        <name>Zn(2+)</name>
        <dbReference type="ChEBI" id="CHEBI:29105"/>
    </ligand>
</feature>
<dbReference type="Pfam" id="PF06689">
    <property type="entry name" value="zf-C4_ClpX"/>
    <property type="match status" value="1"/>
</dbReference>
<dbReference type="PROSITE" id="PS51902">
    <property type="entry name" value="CLPX_ZB"/>
    <property type="match status" value="1"/>
</dbReference>
<name>A0A402A2D6_9CHLR</name>
<dbReference type="GO" id="GO:0051082">
    <property type="term" value="F:unfolded protein binding"/>
    <property type="evidence" value="ECO:0007669"/>
    <property type="project" value="UniProtKB-UniRule"/>
</dbReference>
<organism evidence="3 4">
    <name type="scientific">Tengunoibacter tsumagoiensis</name>
    <dbReference type="NCBI Taxonomy" id="2014871"/>
    <lineage>
        <taxon>Bacteria</taxon>
        <taxon>Bacillati</taxon>
        <taxon>Chloroflexota</taxon>
        <taxon>Ktedonobacteria</taxon>
        <taxon>Ktedonobacterales</taxon>
        <taxon>Dictyobacteraceae</taxon>
        <taxon>Tengunoibacter</taxon>
    </lineage>
</organism>
<comment type="caution">
    <text evidence="3">The sequence shown here is derived from an EMBL/GenBank/DDBJ whole genome shotgun (WGS) entry which is preliminary data.</text>
</comment>
<dbReference type="OrthoDB" id="2080806at2"/>
<accession>A0A402A2D6</accession>
<dbReference type="GO" id="GO:0046983">
    <property type="term" value="F:protein dimerization activity"/>
    <property type="evidence" value="ECO:0007669"/>
    <property type="project" value="UniProtKB-UniRule"/>
</dbReference>
<dbReference type="InterPro" id="IPR059188">
    <property type="entry name" value="Znf_CLPX-like"/>
</dbReference>
<keyword evidence="4" id="KW-1185">Reference proteome</keyword>
<gene>
    <name evidence="3" type="ORF">KTT_30200</name>
</gene>
<evidence type="ECO:0000313" key="4">
    <source>
        <dbReference type="Proteomes" id="UP000287352"/>
    </source>
</evidence>
<feature type="binding site" evidence="1">
    <location>
        <position position="10"/>
    </location>
    <ligand>
        <name>Zn(2+)</name>
        <dbReference type="ChEBI" id="CHEBI:29105"/>
    </ligand>
</feature>
<dbReference type="InterPro" id="IPR038366">
    <property type="entry name" value="Znf_CppX_C4_sf"/>
</dbReference>
<feature type="binding site" evidence="1">
    <location>
        <position position="33"/>
    </location>
    <ligand>
        <name>Zn(2+)</name>
        <dbReference type="ChEBI" id="CHEBI:29105"/>
    </ligand>
</feature>
<dbReference type="InterPro" id="IPR010603">
    <property type="entry name" value="Znf_CppX_C4"/>
</dbReference>
<dbReference type="GO" id="GO:0008270">
    <property type="term" value="F:zinc ion binding"/>
    <property type="evidence" value="ECO:0007669"/>
    <property type="project" value="UniProtKB-UniRule"/>
</dbReference>
<evidence type="ECO:0000259" key="2">
    <source>
        <dbReference type="PROSITE" id="PS51902"/>
    </source>
</evidence>
<dbReference type="SUPFAM" id="SSF57716">
    <property type="entry name" value="Glucocorticoid receptor-like (DNA-binding domain)"/>
    <property type="match status" value="1"/>
</dbReference>
<keyword evidence="1" id="KW-0479">Metal-binding</keyword>